<evidence type="ECO:0000313" key="4">
    <source>
        <dbReference type="Proteomes" id="UP000077856"/>
    </source>
</evidence>
<dbReference type="STRING" id="1196031.A361_10600"/>
<evidence type="ECO:0000313" key="3">
    <source>
        <dbReference type="EMBL" id="AND39563.1"/>
    </source>
</evidence>
<evidence type="ECO:0000259" key="2">
    <source>
        <dbReference type="Pfam" id="PF14472"/>
    </source>
</evidence>
<dbReference type="InterPro" id="IPR018649">
    <property type="entry name" value="SHOCT"/>
</dbReference>
<dbReference type="EMBL" id="CP015506">
    <property type="protein sequence ID" value="AND39563.1"/>
    <property type="molecule type" value="Genomic_DNA"/>
</dbReference>
<accession>A0A160MAP7</accession>
<name>A0A160MAP7_9BACI</name>
<sequence>MSDLVLKGKNGTLTVTPSKVILKFGRIFGGGKGEKEIRIKSITGIQVKKPGLTVGFIQFAFSGSSEQKGRKMTDVVKDENTITFDTKKQYEEFLKAKELIESYQDKLESGSSPVSSGADELKKFADLKAAGIITDEEFNAKKKQILGL</sequence>
<dbReference type="RefSeq" id="WP_019381883.1">
    <property type="nucleotide sequence ID" value="NZ_CP015506.1"/>
</dbReference>
<evidence type="ECO:0000259" key="1">
    <source>
        <dbReference type="Pfam" id="PF09851"/>
    </source>
</evidence>
<dbReference type="eggNOG" id="ENOG50330V2">
    <property type="taxonomic scope" value="Bacteria"/>
</dbReference>
<dbReference type="Proteomes" id="UP000077856">
    <property type="component" value="Chromosome"/>
</dbReference>
<dbReference type="Pfam" id="PF09851">
    <property type="entry name" value="SHOCT"/>
    <property type="match status" value="1"/>
</dbReference>
<gene>
    <name evidence="3" type="ORF">A361_10600</name>
</gene>
<proteinExistence type="predicted"/>
<dbReference type="Pfam" id="PF14472">
    <property type="entry name" value="DUF4429"/>
    <property type="match status" value="1"/>
</dbReference>
<organism evidence="3 4">
    <name type="scientific">Cytobacillus oceanisediminis 2691</name>
    <dbReference type="NCBI Taxonomy" id="1196031"/>
    <lineage>
        <taxon>Bacteria</taxon>
        <taxon>Bacillati</taxon>
        <taxon>Bacillota</taxon>
        <taxon>Bacilli</taxon>
        <taxon>Bacillales</taxon>
        <taxon>Bacillaceae</taxon>
        <taxon>Cytobacillus</taxon>
    </lineage>
</organism>
<dbReference type="AlphaFoldDB" id="A0A160MAP7"/>
<feature type="domain" description="DUF4429" evidence="2">
    <location>
        <begin position="31"/>
        <end position="91"/>
    </location>
</feature>
<feature type="domain" description="SHOCT" evidence="1">
    <location>
        <begin position="119"/>
        <end position="146"/>
    </location>
</feature>
<protein>
    <submittedName>
        <fullName evidence="3">Uncharacterized protein</fullName>
    </submittedName>
</protein>
<reference evidence="3 4" key="1">
    <citation type="submission" date="2016-04" db="EMBL/GenBank/DDBJ databases">
        <title>Complete genome sequence of Bacillus oceanisediminis strain 2691.</title>
        <authorList>
            <person name="Jeong H."/>
            <person name="Kim H.J."/>
            <person name="Lee D.-W."/>
        </authorList>
    </citation>
    <scope>NUCLEOTIDE SEQUENCE [LARGE SCALE GENOMIC DNA]</scope>
    <source>
        <strain evidence="3 4">2691</strain>
    </source>
</reference>
<dbReference type="InterPro" id="IPR027860">
    <property type="entry name" value="DUF4429"/>
</dbReference>
<dbReference type="KEGG" id="bon:A361_10600"/>